<dbReference type="InterPro" id="IPR011009">
    <property type="entry name" value="Kinase-like_dom_sf"/>
</dbReference>
<evidence type="ECO:0000313" key="2">
    <source>
        <dbReference type="EMBL" id="KAL1511360.1"/>
    </source>
</evidence>
<dbReference type="Proteomes" id="UP001515480">
    <property type="component" value="Unassembled WGS sequence"/>
</dbReference>
<comment type="caution">
    <text evidence="2">The sequence shown here is derived from an EMBL/GenBank/DDBJ whole genome shotgun (WGS) entry which is preliminary data.</text>
</comment>
<feature type="region of interest" description="Disordered" evidence="1">
    <location>
        <begin position="376"/>
        <end position="414"/>
    </location>
</feature>
<evidence type="ECO:0008006" key="4">
    <source>
        <dbReference type="Google" id="ProtNLM"/>
    </source>
</evidence>
<dbReference type="PROSITE" id="PS00109">
    <property type="entry name" value="PROTEIN_KINASE_TYR"/>
    <property type="match status" value="1"/>
</dbReference>
<reference evidence="2 3" key="1">
    <citation type="journal article" date="2024" name="Science">
        <title>Giant polyketide synthase enzymes in the biosynthesis of giant marine polyether toxins.</title>
        <authorList>
            <person name="Fallon T.R."/>
            <person name="Shende V.V."/>
            <person name="Wierzbicki I.H."/>
            <person name="Pendleton A.L."/>
            <person name="Watervoot N.F."/>
            <person name="Auber R.P."/>
            <person name="Gonzalez D.J."/>
            <person name="Wisecaver J.H."/>
            <person name="Moore B.S."/>
        </authorList>
    </citation>
    <scope>NUCLEOTIDE SEQUENCE [LARGE SCALE GENOMIC DNA]</scope>
    <source>
        <strain evidence="2 3">12B1</strain>
    </source>
</reference>
<evidence type="ECO:0000313" key="3">
    <source>
        <dbReference type="Proteomes" id="UP001515480"/>
    </source>
</evidence>
<dbReference type="InterPro" id="IPR008266">
    <property type="entry name" value="Tyr_kinase_AS"/>
</dbReference>
<keyword evidence="3" id="KW-1185">Reference proteome</keyword>
<dbReference type="Gene3D" id="1.10.510.10">
    <property type="entry name" value="Transferase(Phosphotransferase) domain 1"/>
    <property type="match status" value="1"/>
</dbReference>
<dbReference type="AlphaFoldDB" id="A0AB34J3S3"/>
<feature type="compositionally biased region" description="Acidic residues" evidence="1">
    <location>
        <begin position="395"/>
        <end position="407"/>
    </location>
</feature>
<proteinExistence type="predicted"/>
<dbReference type="EMBL" id="JBGBPQ010000014">
    <property type="protein sequence ID" value="KAL1511360.1"/>
    <property type="molecule type" value="Genomic_DNA"/>
</dbReference>
<protein>
    <recommendedName>
        <fullName evidence="4">Non-specific serine/threonine protein kinase</fullName>
    </recommendedName>
</protein>
<name>A0AB34J3S3_PRYPA</name>
<gene>
    <name evidence="2" type="ORF">AB1Y20_006162</name>
</gene>
<dbReference type="GO" id="GO:0004672">
    <property type="term" value="F:protein kinase activity"/>
    <property type="evidence" value="ECO:0007669"/>
    <property type="project" value="InterPro"/>
</dbReference>
<accession>A0AB34J3S3</accession>
<organism evidence="2 3">
    <name type="scientific">Prymnesium parvum</name>
    <name type="common">Toxic golden alga</name>
    <dbReference type="NCBI Taxonomy" id="97485"/>
    <lineage>
        <taxon>Eukaryota</taxon>
        <taxon>Haptista</taxon>
        <taxon>Haptophyta</taxon>
        <taxon>Prymnesiophyceae</taxon>
        <taxon>Prymnesiales</taxon>
        <taxon>Prymnesiaceae</taxon>
        <taxon>Prymnesium</taxon>
    </lineage>
</organism>
<evidence type="ECO:0000256" key="1">
    <source>
        <dbReference type="SAM" id="MobiDB-lite"/>
    </source>
</evidence>
<sequence length="464" mass="52372">MWNMEPQHPWNAQIELQVLGFHPHYAQENKMSAIATWLCESTDQNVAKLLSTVSLFGQCIVRTLTSTTPLSEWRYPSRTVAIEKPRDGPEMVHKLYDYRVDLNGQPTFRRRHQQMVRFGEKVEYELGGEDSDLVVLKYPYMDGEHVAASVEHFVSAINSIVQLHTQQVVHGDIRASNLVFGANGCCKLIDFDFAGSTSERYPERFIHDHELLKDVVRHKGAQAGSRLCFEHDWSAIASIMEMHTLEGATEDWKKAVTELHKGCPAAALELLRQHSALPLTFQEVIGILKSQLTVKGIRIQVNARFFGVEWADGQAQETFVGEISGWKKKNESLMIKWEGWQRNTQCPLSALDVDSEGESLCVALLPYSDGRSAPVLHHREDRDEEADGTGSSADTSDEEDKPGEVQEEVGLTLKNPMKPLDISSMIWKKKIPEGIAVDEHRTNLYKNIKQISLLTGLLDQVQQT</sequence>
<dbReference type="SUPFAM" id="SSF56112">
    <property type="entry name" value="Protein kinase-like (PK-like)"/>
    <property type="match status" value="1"/>
</dbReference>